<evidence type="ECO:0000313" key="3">
    <source>
        <dbReference type="Proteomes" id="UP001054945"/>
    </source>
</evidence>
<feature type="region of interest" description="Disordered" evidence="1">
    <location>
        <begin position="1"/>
        <end position="49"/>
    </location>
</feature>
<accession>A0AAV4W5I3</accession>
<keyword evidence="3" id="KW-1185">Reference proteome</keyword>
<feature type="compositionally biased region" description="Basic and acidic residues" evidence="1">
    <location>
        <begin position="115"/>
        <end position="124"/>
    </location>
</feature>
<evidence type="ECO:0000256" key="1">
    <source>
        <dbReference type="SAM" id="MobiDB-lite"/>
    </source>
</evidence>
<dbReference type="EMBL" id="BPLR01015713">
    <property type="protein sequence ID" value="GIY78070.1"/>
    <property type="molecule type" value="Genomic_DNA"/>
</dbReference>
<proteinExistence type="predicted"/>
<name>A0AAV4W5I3_CAEEX</name>
<dbReference type="Proteomes" id="UP001054945">
    <property type="component" value="Unassembled WGS sequence"/>
</dbReference>
<organism evidence="2 3">
    <name type="scientific">Caerostris extrusa</name>
    <name type="common">Bark spider</name>
    <name type="synonym">Caerostris bankana</name>
    <dbReference type="NCBI Taxonomy" id="172846"/>
    <lineage>
        <taxon>Eukaryota</taxon>
        <taxon>Metazoa</taxon>
        <taxon>Ecdysozoa</taxon>
        <taxon>Arthropoda</taxon>
        <taxon>Chelicerata</taxon>
        <taxon>Arachnida</taxon>
        <taxon>Araneae</taxon>
        <taxon>Araneomorphae</taxon>
        <taxon>Entelegynae</taxon>
        <taxon>Araneoidea</taxon>
        <taxon>Araneidae</taxon>
        <taxon>Caerostris</taxon>
    </lineage>
</organism>
<feature type="compositionally biased region" description="Basic and acidic residues" evidence="1">
    <location>
        <begin position="40"/>
        <end position="49"/>
    </location>
</feature>
<feature type="region of interest" description="Disordered" evidence="1">
    <location>
        <begin position="97"/>
        <end position="124"/>
    </location>
</feature>
<feature type="compositionally biased region" description="Polar residues" evidence="1">
    <location>
        <begin position="24"/>
        <end position="36"/>
    </location>
</feature>
<protein>
    <submittedName>
        <fullName evidence="2">Uncharacterized protein</fullName>
    </submittedName>
</protein>
<evidence type="ECO:0000313" key="2">
    <source>
        <dbReference type="EMBL" id="GIY78070.1"/>
    </source>
</evidence>
<reference evidence="2 3" key="1">
    <citation type="submission" date="2021-06" db="EMBL/GenBank/DDBJ databases">
        <title>Caerostris extrusa draft genome.</title>
        <authorList>
            <person name="Kono N."/>
            <person name="Arakawa K."/>
        </authorList>
    </citation>
    <scope>NUCLEOTIDE SEQUENCE [LARGE SCALE GENOMIC DNA]</scope>
</reference>
<sequence length="124" mass="14070">MILEEENDDVGVLNVSMPPKRIGSSPQHVFRNSSLPFTHKKQESSIESHACRRRDESFYTNQIEDEFQNLSCSEKYQGDTNDSDDFNWAAYLGRECGESSSRTMDGAIPQGSNLEDERLSSEDI</sequence>
<gene>
    <name evidence="2" type="ORF">CEXT_566111</name>
</gene>
<dbReference type="AlphaFoldDB" id="A0AAV4W5I3"/>
<comment type="caution">
    <text evidence="2">The sequence shown here is derived from an EMBL/GenBank/DDBJ whole genome shotgun (WGS) entry which is preliminary data.</text>
</comment>